<comment type="caution">
    <text evidence="7">The sequence shown here is derived from an EMBL/GenBank/DDBJ whole genome shotgun (WGS) entry which is preliminary data.</text>
</comment>
<dbReference type="SUPFAM" id="SSF55781">
    <property type="entry name" value="GAF domain-like"/>
    <property type="match status" value="1"/>
</dbReference>
<evidence type="ECO:0000256" key="2">
    <source>
        <dbReference type="ARBA" id="ARBA00023015"/>
    </source>
</evidence>
<sequence length="343" mass="39437">MLTERQKLILKYIVQEYIATANPVGSKTIIEKYMPDISAATVRNEMAVLEHHNFLEKNHTSSGRVPSSEGYKLYEREFSTPAIDDNLKMRLKKVFSNRSNSIDTIIDESCRIIQEVTRLPLVTIDKSANLSLKRVDLVQINESNAIIMLILSNGDIIKNLIKIENASILKDISICVRIFNDRLVDCPLKELDTRLELIKTIIRDKVQSYEFVMQEVVERIFNSKSDKFKQESKITKNIIGSSSLLALPEFNDHKKLEEVLLLLENSTIWEQIALKQEQNGHTTSITFGDEFGHNDLLFASTDIVINNDNQTQLVMVSPTRVDYSRIKGLLEFIRDEFEKSWKK</sequence>
<evidence type="ECO:0000256" key="5">
    <source>
        <dbReference type="HAMAP-Rule" id="MF_00081"/>
    </source>
</evidence>
<dbReference type="EMBL" id="AWQU01000050">
    <property type="protein sequence ID" value="KFB07896.1"/>
    <property type="molecule type" value="Genomic_DNA"/>
</dbReference>
<evidence type="ECO:0000256" key="4">
    <source>
        <dbReference type="ARBA" id="ARBA00023163"/>
    </source>
</evidence>
<dbReference type="PANTHER" id="PTHR34824:SF1">
    <property type="entry name" value="HEAT-INDUCIBLE TRANSCRIPTION REPRESSOR HRCA"/>
    <property type="match status" value="1"/>
</dbReference>
<evidence type="ECO:0000259" key="6">
    <source>
        <dbReference type="Pfam" id="PF01628"/>
    </source>
</evidence>
<keyword evidence="4 5" id="KW-0804">Transcription</keyword>
<dbReference type="Gene3D" id="1.10.10.10">
    <property type="entry name" value="Winged helix-like DNA-binding domain superfamily/Winged helix DNA-binding domain"/>
    <property type="match status" value="1"/>
</dbReference>
<dbReference type="HAMAP" id="MF_00081">
    <property type="entry name" value="HrcA"/>
    <property type="match status" value="1"/>
</dbReference>
<dbReference type="InterPro" id="IPR029016">
    <property type="entry name" value="GAF-like_dom_sf"/>
</dbReference>
<dbReference type="Proteomes" id="UP000028523">
    <property type="component" value="Unassembled WGS sequence"/>
</dbReference>
<name>A0A084U4L0_MALIO</name>
<dbReference type="Gene3D" id="3.30.450.40">
    <property type="match status" value="1"/>
</dbReference>
<proteinExistence type="inferred from homology"/>
<evidence type="ECO:0000313" key="7">
    <source>
        <dbReference type="EMBL" id="KFB07896.1"/>
    </source>
</evidence>
<dbReference type="NCBIfam" id="TIGR00331">
    <property type="entry name" value="hrcA"/>
    <property type="match status" value="1"/>
</dbReference>
<dbReference type="InterPro" id="IPR021153">
    <property type="entry name" value="HrcA_C"/>
</dbReference>
<keyword evidence="8" id="KW-1185">Reference proteome</keyword>
<organism evidence="7 8">
    <name type="scientific">Malacoplasma iowae DK-CPA</name>
    <dbReference type="NCBI Taxonomy" id="1394179"/>
    <lineage>
        <taxon>Bacteria</taxon>
        <taxon>Bacillati</taxon>
        <taxon>Mycoplasmatota</taxon>
        <taxon>Mycoplasmoidales</taxon>
        <taxon>Mycoplasmoidaceae</taxon>
        <taxon>Malacoplasma</taxon>
    </lineage>
</organism>
<feature type="domain" description="Heat-inducible transcription repressor HrcA C-terminal" evidence="6">
    <location>
        <begin position="103"/>
        <end position="326"/>
    </location>
</feature>
<dbReference type="InterPro" id="IPR036390">
    <property type="entry name" value="WH_DNA-bd_sf"/>
</dbReference>
<dbReference type="AlphaFoldDB" id="A0A084U4L0"/>
<dbReference type="PANTHER" id="PTHR34824">
    <property type="entry name" value="HEAT-INDUCIBLE TRANSCRIPTION REPRESSOR HRCA"/>
    <property type="match status" value="1"/>
</dbReference>
<dbReference type="InterPro" id="IPR036388">
    <property type="entry name" value="WH-like_DNA-bd_sf"/>
</dbReference>
<protein>
    <recommendedName>
        <fullName evidence="5">Heat-inducible transcription repressor HrcA</fullName>
    </recommendedName>
</protein>
<dbReference type="GeneID" id="96866809"/>
<keyword evidence="2 5" id="KW-0805">Transcription regulation</keyword>
<evidence type="ECO:0000256" key="1">
    <source>
        <dbReference type="ARBA" id="ARBA00022491"/>
    </source>
</evidence>
<dbReference type="InterPro" id="IPR023120">
    <property type="entry name" value="WHTH_transcript_rep_HrcA_IDD"/>
</dbReference>
<dbReference type="Gene3D" id="3.30.390.60">
    <property type="entry name" value="Heat-inducible transcription repressor hrca homolog, domain 3"/>
    <property type="match status" value="1"/>
</dbReference>
<keyword evidence="3 5" id="KW-0346">Stress response</keyword>
<dbReference type="GO" id="GO:0045892">
    <property type="term" value="P:negative regulation of DNA-templated transcription"/>
    <property type="evidence" value="ECO:0007669"/>
    <property type="project" value="UniProtKB-UniRule"/>
</dbReference>
<comment type="similarity">
    <text evidence="5">Belongs to the HrcA family.</text>
</comment>
<evidence type="ECO:0000256" key="3">
    <source>
        <dbReference type="ARBA" id="ARBA00023016"/>
    </source>
</evidence>
<gene>
    <name evidence="5 7" type="primary">hrcA</name>
    <name evidence="7" type="ORF">P271_760</name>
</gene>
<comment type="function">
    <text evidence="5">Negative regulator of class I heat shock genes (grpE-dnaK-dnaJ and groELS operons). Prevents heat-shock induction of these operons.</text>
</comment>
<dbReference type="GO" id="GO:0003677">
    <property type="term" value="F:DNA binding"/>
    <property type="evidence" value="ECO:0007669"/>
    <property type="project" value="InterPro"/>
</dbReference>
<evidence type="ECO:0000313" key="8">
    <source>
        <dbReference type="Proteomes" id="UP000028523"/>
    </source>
</evidence>
<dbReference type="SUPFAM" id="SSF46785">
    <property type="entry name" value="Winged helix' DNA-binding domain"/>
    <property type="match status" value="1"/>
</dbReference>
<dbReference type="InterPro" id="IPR002571">
    <property type="entry name" value="HrcA"/>
</dbReference>
<reference evidence="7 8" key="1">
    <citation type="journal article" date="2014" name="PLoS ONE">
        <title>Reduction of Hydrogen Peroxide Accumulation and Toxicity by a Catalase from Mycoplasma iowae.</title>
        <authorList>
            <person name="Pritchard R.E."/>
            <person name="Prassinos A.J."/>
            <person name="Osborne J.D."/>
            <person name="Raviv Z."/>
            <person name="Balish M.F."/>
        </authorList>
    </citation>
    <scope>NUCLEOTIDE SEQUENCE [LARGE SCALE GENOMIC DNA]</scope>
    <source>
        <strain evidence="7 8">DK-CPA</strain>
    </source>
</reference>
<dbReference type="PIRSF" id="PIRSF005485">
    <property type="entry name" value="HrcA"/>
    <property type="match status" value="1"/>
</dbReference>
<accession>A0A084U4L0</accession>
<keyword evidence="1 5" id="KW-0678">Repressor</keyword>
<dbReference type="Pfam" id="PF01628">
    <property type="entry name" value="HrcA"/>
    <property type="match status" value="1"/>
</dbReference>
<dbReference type="RefSeq" id="WP_004025318.1">
    <property type="nucleotide sequence ID" value="NZ_AWQU01000050.1"/>
</dbReference>